<dbReference type="Proteomes" id="UP000194435">
    <property type="component" value="Unassembled WGS sequence"/>
</dbReference>
<gene>
    <name evidence="2" type="ORF">BACERE00221_03504</name>
</gene>
<keyword evidence="1" id="KW-0812">Transmembrane</keyword>
<dbReference type="EMBL" id="FWZC01000050">
    <property type="protein sequence ID" value="SME24393.1"/>
    <property type="molecule type" value="Genomic_DNA"/>
</dbReference>
<sequence>MWKFVKLLFSTRINNMDKIILFILATQLLLISTSWLRINIFTMIWGIMIPVTFSYLIIRVFCIEFVKFHEALNTSKL</sequence>
<evidence type="ECO:0000256" key="1">
    <source>
        <dbReference type="SAM" id="Phobius"/>
    </source>
</evidence>
<evidence type="ECO:0000313" key="3">
    <source>
        <dbReference type="Proteomes" id="UP000194435"/>
    </source>
</evidence>
<protein>
    <submittedName>
        <fullName evidence="2">Uncharacterized protein</fullName>
    </submittedName>
</protein>
<keyword evidence="1" id="KW-1133">Transmembrane helix</keyword>
<evidence type="ECO:0000313" key="2">
    <source>
        <dbReference type="EMBL" id="SME24393.1"/>
    </source>
</evidence>
<dbReference type="AlphaFoldDB" id="A0A9X8SIK6"/>
<comment type="caution">
    <text evidence="2">The sequence shown here is derived from an EMBL/GenBank/DDBJ whole genome shotgun (WGS) entry which is preliminary data.</text>
</comment>
<proteinExistence type="predicted"/>
<feature type="transmembrane region" description="Helical" evidence="1">
    <location>
        <begin position="44"/>
        <end position="66"/>
    </location>
</feature>
<organism evidence="2 3">
    <name type="scientific">Bacillus paranthracis</name>
    <dbReference type="NCBI Taxonomy" id="2026186"/>
    <lineage>
        <taxon>Bacteria</taxon>
        <taxon>Bacillati</taxon>
        <taxon>Bacillota</taxon>
        <taxon>Bacilli</taxon>
        <taxon>Bacillales</taxon>
        <taxon>Bacillaceae</taxon>
        <taxon>Bacillus</taxon>
        <taxon>Bacillus cereus group</taxon>
    </lineage>
</organism>
<reference evidence="2 3" key="1">
    <citation type="submission" date="2017-04" db="EMBL/GenBank/DDBJ databases">
        <authorList>
            <person name="Criscuolo A."/>
        </authorList>
    </citation>
    <scope>NUCLEOTIDE SEQUENCE [LARGE SCALE GENOMIC DNA]</scope>
    <source>
        <strain evidence="2">16-00221</strain>
    </source>
</reference>
<name>A0A9X8SIK6_9BACI</name>
<feature type="transmembrane region" description="Helical" evidence="1">
    <location>
        <begin position="20"/>
        <end position="38"/>
    </location>
</feature>
<keyword evidence="1" id="KW-0472">Membrane</keyword>
<accession>A0A9X8SIK6</accession>